<dbReference type="Proteomes" id="UP001151518">
    <property type="component" value="Unassembled WGS sequence"/>
</dbReference>
<dbReference type="AlphaFoldDB" id="A0A9W8KTW7"/>
<evidence type="ECO:0000313" key="2">
    <source>
        <dbReference type="EMBL" id="KAJ2669134.1"/>
    </source>
</evidence>
<dbReference type="PANTHER" id="PTHR33119">
    <property type="entry name" value="IFI3P"/>
    <property type="match status" value="1"/>
</dbReference>
<dbReference type="OrthoDB" id="415532at2759"/>
<evidence type="ECO:0000313" key="3">
    <source>
        <dbReference type="Proteomes" id="UP001151518"/>
    </source>
</evidence>
<organism evidence="2 3">
    <name type="scientific">Coemansia spiralis</name>
    <dbReference type="NCBI Taxonomy" id="417178"/>
    <lineage>
        <taxon>Eukaryota</taxon>
        <taxon>Fungi</taxon>
        <taxon>Fungi incertae sedis</taxon>
        <taxon>Zoopagomycota</taxon>
        <taxon>Kickxellomycotina</taxon>
        <taxon>Kickxellomycetes</taxon>
        <taxon>Kickxellales</taxon>
        <taxon>Kickxellaceae</taxon>
        <taxon>Coemansia</taxon>
    </lineage>
</organism>
<name>A0A9W8KTW7_9FUNG</name>
<dbReference type="Pfam" id="PF14033">
    <property type="entry name" value="DUF4246"/>
    <property type="match status" value="1"/>
</dbReference>
<protein>
    <recommendedName>
        <fullName evidence="1">DUF4246 domain-containing protein</fullName>
    </recommendedName>
</protein>
<accession>A0A9W8KTW7</accession>
<proteinExistence type="predicted"/>
<dbReference type="EMBL" id="JANBTW010000161">
    <property type="protein sequence ID" value="KAJ2669134.1"/>
    <property type="molecule type" value="Genomic_DNA"/>
</dbReference>
<dbReference type="InterPro" id="IPR025340">
    <property type="entry name" value="DUF4246"/>
</dbReference>
<reference evidence="2" key="1">
    <citation type="submission" date="2022-07" db="EMBL/GenBank/DDBJ databases">
        <title>Phylogenomic reconstructions and comparative analyses of Kickxellomycotina fungi.</title>
        <authorList>
            <person name="Reynolds N.K."/>
            <person name="Stajich J.E."/>
            <person name="Barry K."/>
            <person name="Grigoriev I.V."/>
            <person name="Crous P."/>
            <person name="Smith M.E."/>
        </authorList>
    </citation>
    <scope>NUCLEOTIDE SEQUENCE</scope>
    <source>
        <strain evidence="2">NRRL 3115</strain>
    </source>
</reference>
<feature type="domain" description="DUF4246" evidence="1">
    <location>
        <begin position="89"/>
        <end position="522"/>
    </location>
</feature>
<dbReference type="PANTHER" id="PTHR33119:SF1">
    <property type="entry name" value="FE2OG DIOXYGENASE DOMAIN-CONTAINING PROTEIN"/>
    <property type="match status" value="1"/>
</dbReference>
<evidence type="ECO:0000259" key="1">
    <source>
        <dbReference type="Pfam" id="PF14033"/>
    </source>
</evidence>
<dbReference type="InterPro" id="IPR049192">
    <property type="entry name" value="DUF4246_C"/>
</dbReference>
<comment type="caution">
    <text evidence="2">The sequence shown here is derived from an EMBL/GenBank/DDBJ whole genome shotgun (WGS) entry which is preliminary data.</text>
</comment>
<gene>
    <name evidence="2" type="ORF">GGI25_006244</name>
</gene>
<sequence length="586" mass="67304">MIDQIAFTPPASDTAPKSVDELIRDIYNPGAIYYARTNMLNTLSEKRIRMLSNAIRGKASWIAKMSDPEIRARWTTEAKLQDTMLTDREIEYVFDELSYYASLHEPESGILLSTTEQVWYSDTLISEETEREIKRYAAILENVPARLKDWHPNSNNQVLNLVHPSLFPIIYGRTMLLDKPIPSPMAALELKSFGTCPKSLSEWREAVRCFENSNGGDQSNQPYYVPTDPDIRPHMREYAFASAKFCWLPTEFNVAEDGHVEIESYINNLHPVKHAAFYSTIAKVFGKFVPLLEQVVTDLVYPRERRIAPDSSAWYKSDEPEPIYDGSDSYDERYELWMDRRTFVPPQPEPFVTPGRPTKPYSLRGRRLQAIFKMSSIVLTPDNPEYKGGSWHVEAMGNERIIATGIYYYDVENITESNLAFRESVDEFYEYEQGDSRGVELAYGLVDDDEAFLLQEIGQVETKEGRCIVFPNVYQHKVGGFKLADPTKPGHRKIFAFFFIDPATRIPSTEIVPPQQQEWWADTISSVDPIGNLPTLVMDTVLENVLFPISMRDAKNIRLELIAERSTTNSNITENFYTPYFTLCEH</sequence>